<evidence type="ECO:0000313" key="1">
    <source>
        <dbReference type="EMBL" id="OLP58704.1"/>
    </source>
</evidence>
<gene>
    <name evidence="1" type="ORF">BJF93_17945</name>
</gene>
<dbReference type="RefSeq" id="WP_075629128.1">
    <property type="nucleotide sequence ID" value="NZ_FOAM01000003.1"/>
</dbReference>
<dbReference type="AlphaFoldDB" id="A0A1Q9ATE5"/>
<organism evidence="1 2">
    <name type="scientific">Xaviernesmea oryzae</name>
    <dbReference type="NCBI Taxonomy" id="464029"/>
    <lineage>
        <taxon>Bacteria</taxon>
        <taxon>Pseudomonadati</taxon>
        <taxon>Pseudomonadota</taxon>
        <taxon>Alphaproteobacteria</taxon>
        <taxon>Hyphomicrobiales</taxon>
        <taxon>Rhizobiaceae</taxon>
        <taxon>Rhizobium/Agrobacterium group</taxon>
        <taxon>Xaviernesmea</taxon>
    </lineage>
</organism>
<evidence type="ECO:0008006" key="3">
    <source>
        <dbReference type="Google" id="ProtNLM"/>
    </source>
</evidence>
<evidence type="ECO:0000313" key="2">
    <source>
        <dbReference type="Proteomes" id="UP000186364"/>
    </source>
</evidence>
<dbReference type="SUPFAM" id="SSF158837">
    <property type="entry name" value="AGR C 984p-like"/>
    <property type="match status" value="5"/>
</dbReference>
<comment type="caution">
    <text evidence="1">The sequence shown here is derived from an EMBL/GenBank/DDBJ whole genome shotgun (WGS) entry which is preliminary data.</text>
</comment>
<name>A0A1Q9ATE5_9HYPH</name>
<protein>
    <recommendedName>
        <fullName evidence="3">Flagellar protein</fullName>
    </recommendedName>
</protein>
<dbReference type="InterPro" id="IPR010626">
    <property type="entry name" value="DUF1217"/>
</dbReference>
<keyword evidence="2" id="KW-1185">Reference proteome</keyword>
<dbReference type="Proteomes" id="UP000186364">
    <property type="component" value="Unassembled WGS sequence"/>
</dbReference>
<dbReference type="Gene3D" id="1.10.3700.10">
    <property type="entry name" value="AGR C 984p-like"/>
    <property type="match status" value="3"/>
</dbReference>
<sequence length="827" mass="91811">MVSTYLQYNLVTRDMKASINRIAGDTLVARDTAYYKENIGKVKTVDEFVNDYRLFSYAMKAYGLEDMTYAKAFMKKVLESDLNDDNSYANKLTDERYRNFAMAFGFSKSTAVLQSNAQEDAVIGLYNESVANLDSVMKSDANYFDAMTTSGQNVDQFLHNDRLRNYTFTVFGINEKSYVYNDVRGAMTSDLSDSNSYFNQNWQPYITAYETLGPGLTTEANQRSTRLSLVKQINQWNIDKTAAGADTAAIQAKIDDAQTTVDSLNQSLPAYTDDATEAQTVADIQNRLATMKSYSNQAYAYKDLATFFHFNADGSAPANNASFISDENKANMREAYFANSKRVTPGAAMINKQHYETDIQTVKTVKDLITNSKLFNYMVTAYGLPASTLTTEMENVLTDDPTAPDSYIAKSGKMKDLYTQINKDFNFATDGTVKSGMTAQTATQMANTSNGYLVYYNDKDDAADEALIAAYKKALATASATDQITNVDKFLANTTVLKVALTAFGLDKADLTTRQLKQILTSDLNDPKSYANTQKDDRFIQLAKAYNFKPDGALGAPMMAQSESELLVISKNYVLRKAQFGTKEDKTKAEAEATYYSDNVAKVQSLDDLLKNSRLTNFVLEAYGLDPTKYDKAELKKIFTSDLSDPKSYINTLEETKFRDIVSSFNFNAAGQVVRPVAGQIQTRHGLMQTQDMYYNQSLEETQGEDNAGVRLALYFRRTANNIGSAYDILADTALLEVVRTAFSIPEEMQQADVDVQKAYIDKVLKVQDLHDPAKLEKFLTRFAALYDSTNNTDVSPAVTLLGSSGGSTGISADTLMTLTQLRTGGF</sequence>
<dbReference type="InterPro" id="IPR023157">
    <property type="entry name" value="AGR-C-984p-like_sf"/>
</dbReference>
<accession>A0A1Q9ATE5</accession>
<proteinExistence type="predicted"/>
<dbReference type="Pfam" id="PF06748">
    <property type="entry name" value="DUF1217"/>
    <property type="match status" value="3"/>
</dbReference>
<reference evidence="1 2" key="1">
    <citation type="submission" date="2016-09" db="EMBL/GenBank/DDBJ databases">
        <title>Rhizobium sp. nov., a novel species isolated from the rice rhizosphere.</title>
        <authorList>
            <person name="Zhao J."/>
            <person name="Zhang X."/>
        </authorList>
    </citation>
    <scope>NUCLEOTIDE SEQUENCE [LARGE SCALE GENOMIC DNA]</scope>
    <source>
        <strain evidence="1 2">1.7048</strain>
    </source>
</reference>
<dbReference type="EMBL" id="MKIP01000057">
    <property type="protein sequence ID" value="OLP58704.1"/>
    <property type="molecule type" value="Genomic_DNA"/>
</dbReference>